<accession>A0ABR4ANZ9</accession>
<gene>
    <name evidence="2" type="ORF">ABVK25_011778</name>
</gene>
<dbReference type="InterPro" id="IPR010730">
    <property type="entry name" value="HET"/>
</dbReference>
<evidence type="ECO:0000313" key="2">
    <source>
        <dbReference type="EMBL" id="KAL2046536.1"/>
    </source>
</evidence>
<proteinExistence type="predicted"/>
<comment type="caution">
    <text evidence="2">The sequence shown here is derived from an EMBL/GenBank/DDBJ whole genome shotgun (WGS) entry which is preliminary data.</text>
</comment>
<name>A0ABR4ANZ9_9LECA</name>
<dbReference type="PANTHER" id="PTHR33112:SF16">
    <property type="entry name" value="HETEROKARYON INCOMPATIBILITY DOMAIN-CONTAINING PROTEIN"/>
    <property type="match status" value="1"/>
</dbReference>
<feature type="domain" description="Heterokaryon incompatibility" evidence="1">
    <location>
        <begin position="77"/>
        <end position="110"/>
    </location>
</feature>
<dbReference type="Pfam" id="PF06985">
    <property type="entry name" value="HET"/>
    <property type="match status" value="1"/>
</dbReference>
<protein>
    <recommendedName>
        <fullName evidence="1">Heterokaryon incompatibility domain-containing protein</fullName>
    </recommendedName>
</protein>
<sequence>MPTRLINIGSVDAAVEPFLHVSKGKGPISPLCNIKSLRGRKVKSKASDTYGRYTRRNEVKDSPIVVTLYFHGYYTGQKLGLQYLWIDSLCIIQDSDEHWRHEATKMAEVHQ</sequence>
<dbReference type="Proteomes" id="UP001590951">
    <property type="component" value="Unassembled WGS sequence"/>
</dbReference>
<evidence type="ECO:0000259" key="1">
    <source>
        <dbReference type="Pfam" id="PF06985"/>
    </source>
</evidence>
<evidence type="ECO:0000313" key="3">
    <source>
        <dbReference type="Proteomes" id="UP001590951"/>
    </source>
</evidence>
<organism evidence="2 3">
    <name type="scientific">Lepraria finkii</name>
    <dbReference type="NCBI Taxonomy" id="1340010"/>
    <lineage>
        <taxon>Eukaryota</taxon>
        <taxon>Fungi</taxon>
        <taxon>Dikarya</taxon>
        <taxon>Ascomycota</taxon>
        <taxon>Pezizomycotina</taxon>
        <taxon>Lecanoromycetes</taxon>
        <taxon>OSLEUM clade</taxon>
        <taxon>Lecanoromycetidae</taxon>
        <taxon>Lecanorales</taxon>
        <taxon>Lecanorineae</taxon>
        <taxon>Stereocaulaceae</taxon>
        <taxon>Lepraria</taxon>
    </lineage>
</organism>
<dbReference type="EMBL" id="JBHFEH010000116">
    <property type="protein sequence ID" value="KAL2046536.1"/>
    <property type="molecule type" value="Genomic_DNA"/>
</dbReference>
<dbReference type="PANTHER" id="PTHR33112">
    <property type="entry name" value="DOMAIN PROTEIN, PUTATIVE-RELATED"/>
    <property type="match status" value="1"/>
</dbReference>
<keyword evidence="3" id="KW-1185">Reference proteome</keyword>
<reference evidence="2 3" key="1">
    <citation type="submission" date="2024-09" db="EMBL/GenBank/DDBJ databases">
        <title>Rethinking Asexuality: The Enigmatic Case of Functional Sexual Genes in Lepraria (Stereocaulaceae).</title>
        <authorList>
            <person name="Doellman M."/>
            <person name="Sun Y."/>
            <person name="Barcenas-Pena A."/>
            <person name="Lumbsch H.T."/>
            <person name="Grewe F."/>
        </authorList>
    </citation>
    <scope>NUCLEOTIDE SEQUENCE [LARGE SCALE GENOMIC DNA]</scope>
    <source>
        <strain evidence="2 3">Grewe 0041</strain>
    </source>
</reference>